<dbReference type="GO" id="GO:0008170">
    <property type="term" value="F:N-methyltransferase activity"/>
    <property type="evidence" value="ECO:0007669"/>
    <property type="project" value="InterPro"/>
</dbReference>
<reference evidence="6 7" key="1">
    <citation type="journal article" date="2014" name="BMC Genomics">
        <title>Comparison of environmental and isolate Sulfobacillus genomes reveals diverse carbon, sulfur, nitrogen, and hydrogen metabolisms.</title>
        <authorList>
            <person name="Justice N.B."/>
            <person name="Norman A."/>
            <person name="Brown C.T."/>
            <person name="Singh A."/>
            <person name="Thomas B.C."/>
            <person name="Banfield J.F."/>
        </authorList>
    </citation>
    <scope>NUCLEOTIDE SEQUENCE [LARGE SCALE GENOMIC DNA]</scope>
    <source>
        <strain evidence="6">AMDSBA1</strain>
    </source>
</reference>
<sequence>MAYLEEAIQRITDTQLRLAIQHEVRKLKSDKKFGLVFEEHLPELAPLFDTPIKPGMRFSKKIRSVNSSWLAISVSDDAVVGKSEVDGSEETFPLRDVVAIKPFGQAVYPALTLVDWIERDSSRPWHALIEADNYHALQLFNYLHPGQVDCIYIDPPYNTGDRNWKYNNDYVGENDAWKHSKWLAMMQRRLLLARTLLKPDGVLIITIDENEVHHLAMLLERVVPDMKRQMVTIVSNPGGSTSTQGLFSRVEEYAIFCFNGEATPFPGPDDMLSPEQTKEQPATDAMWQSLLRRGERDGRRQDRYGMFYPIFVDPVTKGILRVGDPLPREQDPEFAPDVAWPIRRDGSLGRWRIGPESLRHLVKKGFAKVGRYDAKRRTWTVLYLQDKTLREIETGVIRVSGHDLNTGAAILEFAKADAVLHPLKTVWNRSLHHAGSHGSTLLREVLGPGSFSYPKSIYATRDAIAAVVRQKPHALVLDFFAGSGTTLHSVNLLNAEDGGNRRCILVTNNEVSADEEEELVERGIRPGDTEWESLGICRAVTWPRLKYTTAGHRDDGSLLQGKYHLGVKEMVPQRRIVASMPALAPEVLNSFEDRKAIVRMCQAKMSLVDGGPWYLHEKQEVAILWDASMVEEFCDELSSSEASVGLKKIYLPMGDGSEFRRAKALVQQALPSVFREVEKTRHWNEGFDANIAFLKLNFLDPLSVELGNELEGLVPLLWLMAGGYGNLPQIARTEPFIVPNDARFALLVREDRFREFRAVVEKRDDLEWAFLVTDNTEAFFQMRSQLERIVNVKQLYKNYLENFEINVWERKI</sequence>
<dbReference type="Pfam" id="PF01555">
    <property type="entry name" value="N6_N4_Mtase"/>
    <property type="match status" value="1"/>
</dbReference>
<dbReference type="InterPro" id="IPR002941">
    <property type="entry name" value="DNA_methylase_N4/N6"/>
</dbReference>
<evidence type="ECO:0000256" key="4">
    <source>
        <dbReference type="ARBA" id="ARBA00022747"/>
    </source>
</evidence>
<dbReference type="GO" id="GO:0009307">
    <property type="term" value="P:DNA restriction-modification system"/>
    <property type="evidence" value="ECO:0007669"/>
    <property type="project" value="UniProtKB-KW"/>
</dbReference>
<comment type="caution">
    <text evidence="6">The sequence shown here is derived from an EMBL/GenBank/DDBJ whole genome shotgun (WGS) entry which is preliminary data.</text>
</comment>
<dbReference type="AlphaFoldDB" id="A0A2T2WTF6"/>
<dbReference type="Gene3D" id="3.40.50.150">
    <property type="entry name" value="Vaccinia Virus protein VP39"/>
    <property type="match status" value="1"/>
</dbReference>
<dbReference type="PROSITE" id="PS00092">
    <property type="entry name" value="N6_MTASE"/>
    <property type="match status" value="1"/>
</dbReference>
<protein>
    <submittedName>
        <fullName evidence="6">Site-specific DNA-methyltransferase</fullName>
    </submittedName>
</protein>
<dbReference type="GO" id="GO:0003677">
    <property type="term" value="F:DNA binding"/>
    <property type="evidence" value="ECO:0007669"/>
    <property type="project" value="InterPro"/>
</dbReference>
<dbReference type="SUPFAM" id="SSF53335">
    <property type="entry name" value="S-adenosyl-L-methionine-dependent methyltransferases"/>
    <property type="match status" value="1"/>
</dbReference>
<comment type="similarity">
    <text evidence="1">Belongs to the N(4)/N(6)-methyltransferase family.</text>
</comment>
<dbReference type="InterPro" id="IPR002052">
    <property type="entry name" value="DNA_methylase_N6_adenine_CS"/>
</dbReference>
<proteinExistence type="inferred from homology"/>
<dbReference type="GO" id="GO:0032259">
    <property type="term" value="P:methylation"/>
    <property type="evidence" value="ECO:0007669"/>
    <property type="project" value="UniProtKB-KW"/>
</dbReference>
<name>A0A2T2WTF6_9FIRM</name>
<organism evidence="6 7">
    <name type="scientific">Sulfobacillus benefaciens</name>
    <dbReference type="NCBI Taxonomy" id="453960"/>
    <lineage>
        <taxon>Bacteria</taxon>
        <taxon>Bacillati</taxon>
        <taxon>Bacillota</taxon>
        <taxon>Clostridia</taxon>
        <taxon>Eubacteriales</taxon>
        <taxon>Clostridiales Family XVII. Incertae Sedis</taxon>
        <taxon>Sulfobacillus</taxon>
    </lineage>
</organism>
<keyword evidence="3 6" id="KW-0808">Transferase</keyword>
<dbReference type="PRINTS" id="PR00508">
    <property type="entry name" value="S21N4MTFRASE"/>
</dbReference>
<keyword evidence="4" id="KW-0680">Restriction system</keyword>
<evidence type="ECO:0000313" key="7">
    <source>
        <dbReference type="Proteomes" id="UP000242699"/>
    </source>
</evidence>
<evidence type="ECO:0000259" key="5">
    <source>
        <dbReference type="Pfam" id="PF01555"/>
    </source>
</evidence>
<dbReference type="EMBL" id="PXYT01000053">
    <property type="protein sequence ID" value="PSR25528.1"/>
    <property type="molecule type" value="Genomic_DNA"/>
</dbReference>
<feature type="domain" description="DNA methylase N-4/N-6" evidence="5">
    <location>
        <begin position="148"/>
        <end position="496"/>
    </location>
</feature>
<gene>
    <name evidence="6" type="ORF">C7B43_16595</name>
</gene>
<dbReference type="Proteomes" id="UP000242699">
    <property type="component" value="Unassembled WGS sequence"/>
</dbReference>
<dbReference type="InterPro" id="IPR001091">
    <property type="entry name" value="RM_Methyltransferase"/>
</dbReference>
<accession>A0A2T2WTF6</accession>
<evidence type="ECO:0000313" key="6">
    <source>
        <dbReference type="EMBL" id="PSR25528.1"/>
    </source>
</evidence>
<dbReference type="InterPro" id="IPR029063">
    <property type="entry name" value="SAM-dependent_MTases_sf"/>
</dbReference>
<keyword evidence="2 6" id="KW-0489">Methyltransferase</keyword>
<evidence type="ECO:0000256" key="2">
    <source>
        <dbReference type="ARBA" id="ARBA00022603"/>
    </source>
</evidence>
<evidence type="ECO:0000256" key="1">
    <source>
        <dbReference type="ARBA" id="ARBA00006594"/>
    </source>
</evidence>
<evidence type="ECO:0000256" key="3">
    <source>
        <dbReference type="ARBA" id="ARBA00022679"/>
    </source>
</evidence>